<comment type="catalytic activity">
    <reaction evidence="1">
        <text>a CDP-1,2-diacyl-sn-glycerol + H2O = a 1,2-diacyl-sn-glycero-3-phosphate + CMP + 2 H(+)</text>
        <dbReference type="Rhea" id="RHEA:15221"/>
        <dbReference type="ChEBI" id="CHEBI:15377"/>
        <dbReference type="ChEBI" id="CHEBI:15378"/>
        <dbReference type="ChEBI" id="CHEBI:58332"/>
        <dbReference type="ChEBI" id="CHEBI:58608"/>
        <dbReference type="ChEBI" id="CHEBI:60377"/>
        <dbReference type="EC" id="3.6.1.26"/>
    </reaction>
</comment>
<comment type="subcellular location">
    <subcellularLocation>
        <location evidence="2">Cell membrane</location>
        <topology evidence="2">Single-pass membrane protein</topology>
    </subcellularLocation>
</comment>
<dbReference type="PIRSF" id="PIRSF001273">
    <property type="entry name" value="CDH"/>
    <property type="match status" value="1"/>
</dbReference>
<evidence type="ECO:0000256" key="2">
    <source>
        <dbReference type="ARBA" id="ARBA00004162"/>
    </source>
</evidence>
<proteinExistence type="inferred from homology"/>
<evidence type="ECO:0000313" key="21">
    <source>
        <dbReference type="Proteomes" id="UP000192911"/>
    </source>
</evidence>
<evidence type="ECO:0000256" key="17">
    <source>
        <dbReference type="ARBA" id="ARBA00032888"/>
    </source>
</evidence>
<evidence type="ECO:0000256" key="16">
    <source>
        <dbReference type="ARBA" id="ARBA00023264"/>
    </source>
</evidence>
<comment type="pathway">
    <text evidence="3">Phospholipid metabolism; CDP-diacylglycerol degradation; phosphatidate from CDP-diacylglycerol: step 1/1.</text>
</comment>
<evidence type="ECO:0000256" key="12">
    <source>
        <dbReference type="ARBA" id="ARBA00022989"/>
    </source>
</evidence>
<dbReference type="SUPFAM" id="SSF54197">
    <property type="entry name" value="HIT-like"/>
    <property type="match status" value="1"/>
</dbReference>
<reference evidence="21" key="1">
    <citation type="submission" date="2017-04" db="EMBL/GenBank/DDBJ databases">
        <authorList>
            <person name="Varghese N."/>
            <person name="Submissions S."/>
        </authorList>
    </citation>
    <scope>NUCLEOTIDE SEQUENCE [LARGE SCALE GENOMIC DNA]</scope>
    <source>
        <strain evidence="21">Ballard 720</strain>
    </source>
</reference>
<feature type="signal peptide" evidence="19">
    <location>
        <begin position="1"/>
        <end position="35"/>
    </location>
</feature>
<protein>
    <recommendedName>
        <fullName evidence="7">CDP-diacylglycerol pyrophosphatase</fullName>
        <ecNumber evidence="6">3.6.1.26</ecNumber>
    </recommendedName>
    <alternativeName>
        <fullName evidence="17">CDP-diacylglycerol phosphatidylhydrolase</fullName>
    </alternativeName>
    <alternativeName>
        <fullName evidence="18">CDP-diglyceride hydrolase</fullName>
    </alternativeName>
</protein>
<evidence type="ECO:0000256" key="11">
    <source>
        <dbReference type="ARBA" id="ARBA00022801"/>
    </source>
</evidence>
<evidence type="ECO:0000256" key="7">
    <source>
        <dbReference type="ARBA" id="ARBA00019608"/>
    </source>
</evidence>
<dbReference type="EC" id="3.6.1.26" evidence="6"/>
<dbReference type="OrthoDB" id="481399at2"/>
<accession>A0A1X7E800</accession>
<evidence type="ECO:0000256" key="4">
    <source>
        <dbReference type="ARBA" id="ARBA00005189"/>
    </source>
</evidence>
<keyword evidence="13" id="KW-0443">Lipid metabolism</keyword>
<evidence type="ECO:0000256" key="10">
    <source>
        <dbReference type="ARBA" id="ARBA00022692"/>
    </source>
</evidence>
<comment type="pathway">
    <text evidence="4">Lipid metabolism.</text>
</comment>
<evidence type="ECO:0000256" key="3">
    <source>
        <dbReference type="ARBA" id="ARBA00004927"/>
    </source>
</evidence>
<feature type="chain" id="PRO_5012394723" description="CDP-diacylglycerol pyrophosphatase" evidence="19">
    <location>
        <begin position="36"/>
        <end position="262"/>
    </location>
</feature>
<dbReference type="GO" id="GO:0046342">
    <property type="term" value="P:CDP-diacylglycerol catabolic process"/>
    <property type="evidence" value="ECO:0007669"/>
    <property type="project" value="UniProtKB-UniPathway"/>
</dbReference>
<evidence type="ECO:0000256" key="8">
    <source>
        <dbReference type="ARBA" id="ARBA00022475"/>
    </source>
</evidence>
<dbReference type="RefSeq" id="WP_085227309.1">
    <property type="nucleotide sequence ID" value="NZ_BSQD01000004.1"/>
</dbReference>
<keyword evidence="14" id="KW-0472">Membrane</keyword>
<dbReference type="Pfam" id="PF02611">
    <property type="entry name" value="CDH"/>
    <property type="match status" value="1"/>
</dbReference>
<evidence type="ECO:0000256" key="5">
    <source>
        <dbReference type="ARBA" id="ARBA00006435"/>
    </source>
</evidence>
<dbReference type="STRING" id="28094.SAMN06295900_10533"/>
<keyword evidence="15" id="KW-0594">Phospholipid biosynthesis</keyword>
<gene>
    <name evidence="20" type="ORF">SAMN06295900_10533</name>
</gene>
<dbReference type="GO" id="GO:0008654">
    <property type="term" value="P:phospholipid biosynthetic process"/>
    <property type="evidence" value="ECO:0007669"/>
    <property type="project" value="UniProtKB-KW"/>
</dbReference>
<dbReference type="GO" id="GO:0005886">
    <property type="term" value="C:plasma membrane"/>
    <property type="evidence" value="ECO:0007669"/>
    <property type="project" value="UniProtKB-SubCell"/>
</dbReference>
<keyword evidence="8" id="KW-1003">Cell membrane</keyword>
<evidence type="ECO:0000256" key="13">
    <source>
        <dbReference type="ARBA" id="ARBA00023098"/>
    </source>
</evidence>
<keyword evidence="19" id="KW-0732">Signal</keyword>
<dbReference type="AlphaFoldDB" id="A0A1X7E800"/>
<sequence>MNIQRWRQRLSRMRWHALALCLALAAAGCETLAAADPNALWKIVHFDCAPAARTTGRTGLCASVDLPRHYAILKDRNGVAQHLLIPTERVSGVESPLLLGPGAQNYWADAWAARTFVQKSLEKADRATLADDQLGLEVNSAYRRSQEQLHIHIDCMQAGASAALARHRTDAPGHWHWDTIDGTRYRIMRVSGPAFAFDPFEIVARDNPGPDLMAMQTILVVGAGPSANDGGWFILNSATNVDDGTGSAEGLLDHQCMVAHER</sequence>
<evidence type="ECO:0000256" key="15">
    <source>
        <dbReference type="ARBA" id="ARBA00023209"/>
    </source>
</evidence>
<keyword evidence="16" id="KW-1208">Phospholipid metabolism</keyword>
<evidence type="ECO:0000313" key="20">
    <source>
        <dbReference type="EMBL" id="SMF29091.1"/>
    </source>
</evidence>
<evidence type="ECO:0000256" key="9">
    <source>
        <dbReference type="ARBA" id="ARBA00022516"/>
    </source>
</evidence>
<keyword evidence="12" id="KW-1133">Transmembrane helix</keyword>
<keyword evidence="9" id="KW-0444">Lipid biosynthesis</keyword>
<dbReference type="PROSITE" id="PS51257">
    <property type="entry name" value="PROKAR_LIPOPROTEIN"/>
    <property type="match status" value="1"/>
</dbReference>
<organism evidence="20 21">
    <name type="scientific">Trinickia caryophylli</name>
    <name type="common">Paraburkholderia caryophylli</name>
    <dbReference type="NCBI Taxonomy" id="28094"/>
    <lineage>
        <taxon>Bacteria</taxon>
        <taxon>Pseudomonadati</taxon>
        <taxon>Pseudomonadota</taxon>
        <taxon>Betaproteobacteria</taxon>
        <taxon>Burkholderiales</taxon>
        <taxon>Burkholderiaceae</taxon>
        <taxon>Trinickia</taxon>
    </lineage>
</organism>
<dbReference type="InterPro" id="IPR036265">
    <property type="entry name" value="HIT-like_sf"/>
</dbReference>
<evidence type="ECO:0000256" key="19">
    <source>
        <dbReference type="SAM" id="SignalP"/>
    </source>
</evidence>
<dbReference type="Proteomes" id="UP000192911">
    <property type="component" value="Unassembled WGS sequence"/>
</dbReference>
<comment type="similarity">
    <text evidence="5">Belongs to the Cdh family.</text>
</comment>
<dbReference type="InterPro" id="IPR003763">
    <property type="entry name" value="CDP-diacylglyc_Pase"/>
</dbReference>
<dbReference type="GO" id="GO:0008715">
    <property type="term" value="F:CDP-diacylglycerol diphosphatase activity"/>
    <property type="evidence" value="ECO:0007669"/>
    <property type="project" value="UniProtKB-EC"/>
</dbReference>
<dbReference type="GeneID" id="95553883"/>
<dbReference type="EMBL" id="FXAH01000005">
    <property type="protein sequence ID" value="SMF29091.1"/>
    <property type="molecule type" value="Genomic_DNA"/>
</dbReference>
<dbReference type="Gene3D" id="3.30.428.30">
    <property type="entry name" value="HIT family - CDH-like"/>
    <property type="match status" value="1"/>
</dbReference>
<keyword evidence="21" id="KW-1185">Reference proteome</keyword>
<evidence type="ECO:0000256" key="6">
    <source>
        <dbReference type="ARBA" id="ARBA00012375"/>
    </source>
</evidence>
<evidence type="ECO:0000256" key="14">
    <source>
        <dbReference type="ARBA" id="ARBA00023136"/>
    </source>
</evidence>
<keyword evidence="10" id="KW-0812">Transmembrane</keyword>
<evidence type="ECO:0000256" key="18">
    <source>
        <dbReference type="ARBA" id="ARBA00032892"/>
    </source>
</evidence>
<keyword evidence="11" id="KW-0378">Hydrolase</keyword>
<dbReference type="UniPathway" id="UPA00609">
    <property type="reaction ID" value="UER00664"/>
</dbReference>
<evidence type="ECO:0000256" key="1">
    <source>
        <dbReference type="ARBA" id="ARBA00001007"/>
    </source>
</evidence>
<name>A0A1X7E800_TRICW</name>